<sequence length="86" mass="10125">MNIKLLVEIVNKGQFIRPILNYVIHYLESDRPDKNKSIVNYINVLKLKWDVKYYEALEIIDEEIKGLKKGGLYCLLTKKDTKKQLA</sequence>
<comment type="caution">
    <text evidence="1">The sequence shown here is derived from an EMBL/GenBank/DDBJ whole genome shotgun (WGS) entry which is preliminary data.</text>
</comment>
<reference evidence="1 2" key="1">
    <citation type="submission" date="2019-03" db="EMBL/GenBank/DDBJ databases">
        <title>Genomic Encyclopedia of Type Strains, Phase IV (KMG-IV): sequencing the most valuable type-strain genomes for metagenomic binning, comparative biology and taxonomic classification.</title>
        <authorList>
            <person name="Goeker M."/>
        </authorList>
    </citation>
    <scope>NUCLEOTIDE SEQUENCE [LARGE SCALE GENOMIC DNA]</scope>
    <source>
        <strain evidence="1 2">DSM 13575</strain>
    </source>
</reference>
<organism evidence="1 2">
    <name type="scientific">Petrotoga sibirica</name>
    <dbReference type="NCBI Taxonomy" id="156202"/>
    <lineage>
        <taxon>Bacteria</taxon>
        <taxon>Thermotogati</taxon>
        <taxon>Thermotogota</taxon>
        <taxon>Thermotogae</taxon>
        <taxon>Petrotogales</taxon>
        <taxon>Petrotogaceae</taxon>
        <taxon>Petrotoga</taxon>
    </lineage>
</organism>
<dbReference type="RefSeq" id="WP_199177799.1">
    <property type="nucleotide sequence ID" value="NZ_SODZ01000007.1"/>
</dbReference>
<evidence type="ECO:0000313" key="1">
    <source>
        <dbReference type="EMBL" id="TDX15409.1"/>
    </source>
</evidence>
<name>A0A4R8ESX2_9BACT</name>
<dbReference type="EMBL" id="SODZ01000007">
    <property type="protein sequence ID" value="TDX15409.1"/>
    <property type="molecule type" value="Genomic_DNA"/>
</dbReference>
<protein>
    <submittedName>
        <fullName evidence="1">Uncharacterized protein</fullName>
    </submittedName>
</protein>
<evidence type="ECO:0000313" key="2">
    <source>
        <dbReference type="Proteomes" id="UP000294817"/>
    </source>
</evidence>
<dbReference type="Proteomes" id="UP000294817">
    <property type="component" value="Unassembled WGS sequence"/>
</dbReference>
<gene>
    <name evidence="1" type="ORF">C8D74_1076</name>
</gene>
<proteinExistence type="predicted"/>
<keyword evidence="2" id="KW-1185">Reference proteome</keyword>
<dbReference type="AlphaFoldDB" id="A0A4R8ESX2"/>
<accession>A0A4R8ESX2</accession>